<gene>
    <name evidence="2" type="ORF">AY601_1469</name>
</gene>
<proteinExistence type="predicted"/>
<keyword evidence="3" id="KW-1185">Reference proteome</keyword>
<evidence type="ECO:0008006" key="4">
    <source>
        <dbReference type="Google" id="ProtNLM"/>
    </source>
</evidence>
<dbReference type="EMBL" id="CP014504">
    <property type="protein sequence ID" value="AMP98386.1"/>
    <property type="molecule type" value="Genomic_DNA"/>
</dbReference>
<organism evidence="2 3">
    <name type="scientific">Pedobacter cryoconitis</name>
    <dbReference type="NCBI Taxonomy" id="188932"/>
    <lineage>
        <taxon>Bacteria</taxon>
        <taxon>Pseudomonadati</taxon>
        <taxon>Bacteroidota</taxon>
        <taxon>Sphingobacteriia</taxon>
        <taxon>Sphingobacteriales</taxon>
        <taxon>Sphingobacteriaceae</taxon>
        <taxon>Pedobacter</taxon>
    </lineage>
</organism>
<keyword evidence="1" id="KW-0732">Signal</keyword>
<accession>A0A127VAJ9</accession>
<feature type="signal peptide" evidence="1">
    <location>
        <begin position="1"/>
        <end position="22"/>
    </location>
</feature>
<dbReference type="Proteomes" id="UP000071561">
    <property type="component" value="Chromosome"/>
</dbReference>
<name>A0A127VAJ9_9SPHI</name>
<protein>
    <recommendedName>
        <fullName evidence="4">Erythromycin esterase</fullName>
    </recommendedName>
</protein>
<feature type="chain" id="PRO_5007280318" description="Erythromycin esterase" evidence="1">
    <location>
        <begin position="23"/>
        <end position="396"/>
    </location>
</feature>
<dbReference type="OrthoDB" id="733813at2"/>
<evidence type="ECO:0000313" key="3">
    <source>
        <dbReference type="Proteomes" id="UP000071561"/>
    </source>
</evidence>
<dbReference type="AlphaFoldDB" id="A0A127VAJ9"/>
<evidence type="ECO:0000256" key="1">
    <source>
        <dbReference type="SAM" id="SignalP"/>
    </source>
</evidence>
<evidence type="ECO:0000313" key="2">
    <source>
        <dbReference type="EMBL" id="AMP98386.1"/>
    </source>
</evidence>
<dbReference type="KEGG" id="pcm:AY601_1469"/>
<sequence length="396" mass="44987" precursor="true">MNRQNLILSAFLFFAATSTTFAQDSLLTSLARNNMTTFVKQADTFLGAGWEKIIKKATASNDILIGEDHFTNEIPYFTSAIVSKIKFENFFCEIDPFTSEILQGKIKNLSPLALRNYVNTYGNAFSFYAFAPEFELLKQLSISNTIIRGTDQILLIGDRIICNELEQTTRNKEAKYLYKLIADSSKLYFDNFLKDQNKPFYLLTDDFAKNIDKLSLLKLSTQETKIIEAIKLSAKIYKSQNHNLRIQLMKNQLMQTFGSWSGKRNLFKYGANHLAGGESFLEIYDLGNLVSNINDANFKSSLHIMILGVSGTQASPFEGFPAENINPNSSMLKCLKPITRVIDGEQWSCFDLLPLRKELNEGRLKISDIKMQRVIKGYDLLVIIPKVTASRFVKEK</sequence>
<dbReference type="PATRIC" id="fig|188932.3.peg.1529"/>
<dbReference type="RefSeq" id="WP_068398565.1">
    <property type="nucleotide sequence ID" value="NZ_CP014504.1"/>
</dbReference>
<reference evidence="2 3" key="1">
    <citation type="submission" date="2016-03" db="EMBL/GenBank/DDBJ databases">
        <title>Complete genome sequence of Pedobacter cryoconitis PAMC 27485.</title>
        <authorList>
            <person name="Lee J."/>
            <person name="Kim O.-S."/>
        </authorList>
    </citation>
    <scope>NUCLEOTIDE SEQUENCE [LARGE SCALE GENOMIC DNA]</scope>
    <source>
        <strain evidence="2 3">PAMC 27485</strain>
    </source>
</reference>